<reference evidence="1" key="2">
    <citation type="submission" date="2025-08" db="UniProtKB">
        <authorList>
            <consortium name="Ensembl"/>
        </authorList>
    </citation>
    <scope>IDENTIFICATION</scope>
</reference>
<dbReference type="HOGENOM" id="CLU_2849009_0_0_1"/>
<sequence>MCNQRSNVFINCRSVDEEILYRSIRTNKGKIKQNSSNIHIPSIRFKQMYLIQLIYSRVAGQRQSL</sequence>
<organism evidence="1 2">
    <name type="scientific">Ciona intestinalis</name>
    <name type="common">Transparent sea squirt</name>
    <name type="synonym">Ascidia intestinalis</name>
    <dbReference type="NCBI Taxonomy" id="7719"/>
    <lineage>
        <taxon>Eukaryota</taxon>
        <taxon>Metazoa</taxon>
        <taxon>Chordata</taxon>
        <taxon>Tunicata</taxon>
        <taxon>Ascidiacea</taxon>
        <taxon>Phlebobranchia</taxon>
        <taxon>Cionidae</taxon>
        <taxon>Ciona</taxon>
    </lineage>
</organism>
<dbReference type="InParanoid" id="H2XRK2"/>
<keyword evidence="2" id="KW-1185">Reference proteome</keyword>
<evidence type="ECO:0000313" key="2">
    <source>
        <dbReference type="Proteomes" id="UP000008144"/>
    </source>
</evidence>
<dbReference type="Ensembl" id="ENSCINT00000034183.1">
    <property type="protein sequence ID" value="ENSCINP00000032286.1"/>
    <property type="gene ID" value="ENSCING00000018444.1"/>
</dbReference>
<reference evidence="1" key="3">
    <citation type="submission" date="2025-09" db="UniProtKB">
        <authorList>
            <consortium name="Ensembl"/>
        </authorList>
    </citation>
    <scope>IDENTIFICATION</scope>
</reference>
<protein>
    <submittedName>
        <fullName evidence="1">Uncharacterized protein</fullName>
    </submittedName>
</protein>
<dbReference type="AlphaFoldDB" id="H2XRK2"/>
<accession>H2XRK2</accession>
<name>H2XRK2_CIOIN</name>
<reference evidence="2" key="1">
    <citation type="journal article" date="2002" name="Science">
        <title>The draft genome of Ciona intestinalis: insights into chordate and vertebrate origins.</title>
        <authorList>
            <person name="Dehal P."/>
            <person name="Satou Y."/>
            <person name="Campbell R.K."/>
            <person name="Chapman J."/>
            <person name="Degnan B."/>
            <person name="De Tomaso A."/>
            <person name="Davidson B."/>
            <person name="Di Gregorio A."/>
            <person name="Gelpke M."/>
            <person name="Goodstein D.M."/>
            <person name="Harafuji N."/>
            <person name="Hastings K.E."/>
            <person name="Ho I."/>
            <person name="Hotta K."/>
            <person name="Huang W."/>
            <person name="Kawashima T."/>
            <person name="Lemaire P."/>
            <person name="Martinez D."/>
            <person name="Meinertzhagen I.A."/>
            <person name="Necula S."/>
            <person name="Nonaka M."/>
            <person name="Putnam N."/>
            <person name="Rash S."/>
            <person name="Saiga H."/>
            <person name="Satake M."/>
            <person name="Terry A."/>
            <person name="Yamada L."/>
            <person name="Wang H.G."/>
            <person name="Awazu S."/>
            <person name="Azumi K."/>
            <person name="Boore J."/>
            <person name="Branno M."/>
            <person name="Chin-Bow S."/>
            <person name="DeSantis R."/>
            <person name="Doyle S."/>
            <person name="Francino P."/>
            <person name="Keys D.N."/>
            <person name="Haga S."/>
            <person name="Hayashi H."/>
            <person name="Hino K."/>
            <person name="Imai K.S."/>
            <person name="Inaba K."/>
            <person name="Kano S."/>
            <person name="Kobayashi K."/>
            <person name="Kobayashi M."/>
            <person name="Lee B.I."/>
            <person name="Makabe K.W."/>
            <person name="Manohar C."/>
            <person name="Matassi G."/>
            <person name="Medina M."/>
            <person name="Mochizuki Y."/>
            <person name="Mount S."/>
            <person name="Morishita T."/>
            <person name="Miura S."/>
            <person name="Nakayama A."/>
            <person name="Nishizaka S."/>
            <person name="Nomoto H."/>
            <person name="Ohta F."/>
            <person name="Oishi K."/>
            <person name="Rigoutsos I."/>
            <person name="Sano M."/>
            <person name="Sasaki A."/>
            <person name="Sasakura Y."/>
            <person name="Shoguchi E."/>
            <person name="Shin-i T."/>
            <person name="Spagnuolo A."/>
            <person name="Stainier D."/>
            <person name="Suzuki M.M."/>
            <person name="Tassy O."/>
            <person name="Takatori N."/>
            <person name="Tokuoka M."/>
            <person name="Yagi K."/>
            <person name="Yoshizaki F."/>
            <person name="Wada S."/>
            <person name="Zhang C."/>
            <person name="Hyatt P.D."/>
            <person name="Larimer F."/>
            <person name="Detter C."/>
            <person name="Doggett N."/>
            <person name="Glavina T."/>
            <person name="Hawkins T."/>
            <person name="Richardson P."/>
            <person name="Lucas S."/>
            <person name="Kohara Y."/>
            <person name="Levine M."/>
            <person name="Satoh N."/>
            <person name="Rokhsar D.S."/>
        </authorList>
    </citation>
    <scope>NUCLEOTIDE SEQUENCE [LARGE SCALE GENOMIC DNA]</scope>
</reference>
<dbReference type="Proteomes" id="UP000008144">
    <property type="component" value="Unassembled WGS sequence"/>
</dbReference>
<evidence type="ECO:0000313" key="1">
    <source>
        <dbReference type="Ensembl" id="ENSCINP00000032286.1"/>
    </source>
</evidence>
<proteinExistence type="predicted"/>